<accession>A0ABZ2K923</accession>
<feature type="region of interest" description="Disordered" evidence="1">
    <location>
        <begin position="22"/>
        <end position="111"/>
    </location>
</feature>
<proteinExistence type="predicted"/>
<dbReference type="RefSeq" id="WP_394845738.1">
    <property type="nucleotide sequence ID" value="NZ_CP089982.1"/>
</dbReference>
<name>A0ABZ2K923_9BACT</name>
<evidence type="ECO:0000313" key="2">
    <source>
        <dbReference type="EMBL" id="WXA95129.1"/>
    </source>
</evidence>
<organism evidence="2 3">
    <name type="scientific">Pendulispora brunnea</name>
    <dbReference type="NCBI Taxonomy" id="2905690"/>
    <lineage>
        <taxon>Bacteria</taxon>
        <taxon>Pseudomonadati</taxon>
        <taxon>Myxococcota</taxon>
        <taxon>Myxococcia</taxon>
        <taxon>Myxococcales</taxon>
        <taxon>Sorangiineae</taxon>
        <taxon>Pendulisporaceae</taxon>
        <taxon>Pendulispora</taxon>
    </lineage>
</organism>
<sequence>MHHRRLLPLLLFLVINGCGGARSSEAPAPMSAAPPEPEPTTLEEAQAQLERAKVQLGATNAPSADAAGASAPRAPAAPPQQPQAERAPAPAPPPAPASKSMESKSAVQQYRAEEAVSDPCADSCRALASMRRAVAAICRIAGNADARCTDAKATLASSEQRVSTCRCP</sequence>
<dbReference type="Proteomes" id="UP001379533">
    <property type="component" value="Chromosome"/>
</dbReference>
<evidence type="ECO:0000313" key="3">
    <source>
        <dbReference type="Proteomes" id="UP001379533"/>
    </source>
</evidence>
<gene>
    <name evidence="2" type="ORF">LZC95_53000</name>
</gene>
<reference evidence="2 3" key="1">
    <citation type="submission" date="2021-12" db="EMBL/GenBank/DDBJ databases">
        <title>Discovery of the Pendulisporaceae a myxobacterial family with distinct sporulation behavior and unique specialized metabolism.</title>
        <authorList>
            <person name="Garcia R."/>
            <person name="Popoff A."/>
            <person name="Bader C.D."/>
            <person name="Loehr J."/>
            <person name="Walesch S."/>
            <person name="Walt C."/>
            <person name="Boldt J."/>
            <person name="Bunk B."/>
            <person name="Haeckl F.J.F.P.J."/>
            <person name="Gunesch A.P."/>
            <person name="Birkelbach J."/>
            <person name="Nuebel U."/>
            <person name="Pietschmann T."/>
            <person name="Bach T."/>
            <person name="Mueller R."/>
        </authorList>
    </citation>
    <scope>NUCLEOTIDE SEQUENCE [LARGE SCALE GENOMIC DNA]</scope>
    <source>
        <strain evidence="2 3">MSr12523</strain>
    </source>
</reference>
<evidence type="ECO:0000256" key="1">
    <source>
        <dbReference type="SAM" id="MobiDB-lite"/>
    </source>
</evidence>
<dbReference type="EMBL" id="CP089982">
    <property type="protein sequence ID" value="WXA95129.1"/>
    <property type="molecule type" value="Genomic_DNA"/>
</dbReference>
<keyword evidence="3" id="KW-1185">Reference proteome</keyword>
<feature type="compositionally biased region" description="Low complexity" evidence="1">
    <location>
        <begin position="61"/>
        <end position="74"/>
    </location>
</feature>
<protein>
    <submittedName>
        <fullName evidence="2">Uncharacterized protein</fullName>
    </submittedName>
</protein>